<evidence type="ECO:0000313" key="3">
    <source>
        <dbReference type="EMBL" id="GAA4388666.1"/>
    </source>
</evidence>
<evidence type="ECO:0008006" key="5">
    <source>
        <dbReference type="Google" id="ProtNLM"/>
    </source>
</evidence>
<keyword evidence="2" id="KW-1133">Transmembrane helix</keyword>
<feature type="transmembrane region" description="Helical" evidence="2">
    <location>
        <begin position="78"/>
        <end position="100"/>
    </location>
</feature>
<keyword evidence="4" id="KW-1185">Reference proteome</keyword>
<evidence type="ECO:0000313" key="4">
    <source>
        <dbReference type="Proteomes" id="UP001500642"/>
    </source>
</evidence>
<feature type="transmembrane region" description="Helical" evidence="2">
    <location>
        <begin position="106"/>
        <end position="124"/>
    </location>
</feature>
<feature type="region of interest" description="Disordered" evidence="1">
    <location>
        <begin position="1"/>
        <end position="26"/>
    </location>
</feature>
<feature type="compositionally biased region" description="Basic and acidic residues" evidence="1">
    <location>
        <begin position="13"/>
        <end position="26"/>
    </location>
</feature>
<proteinExistence type="predicted"/>
<organism evidence="3 4">
    <name type="scientific">Brevibacterium pityocampae</name>
    <dbReference type="NCBI Taxonomy" id="506594"/>
    <lineage>
        <taxon>Bacteria</taxon>
        <taxon>Bacillati</taxon>
        <taxon>Actinomycetota</taxon>
        <taxon>Actinomycetes</taxon>
        <taxon>Micrococcales</taxon>
        <taxon>Brevibacteriaceae</taxon>
        <taxon>Brevibacterium</taxon>
    </lineage>
</organism>
<keyword evidence="2" id="KW-0472">Membrane</keyword>
<comment type="caution">
    <text evidence="3">The sequence shown here is derived from an EMBL/GenBank/DDBJ whole genome shotgun (WGS) entry which is preliminary data.</text>
</comment>
<sequence length="140" mass="14804">MTGSGGLPGSSGDPDRERLPDAERIPDADWESMVSGIEAQSGFVPEMSIDEIRERLEEDEDWVPPAPERIGWRSAPPLFVLSVVGLVGGVGALLVMAIFFRPVPGIAVLVLLGISMASGLMLFLNLPAEHRSDPGGGAQV</sequence>
<accession>A0ABP8JCM5</accession>
<name>A0ABP8JCM5_9MICO</name>
<dbReference type="RefSeq" id="WP_247424527.1">
    <property type="nucleotide sequence ID" value="NZ_BAABGL010000006.1"/>
</dbReference>
<gene>
    <name evidence="3" type="ORF">GCM10023167_13660</name>
</gene>
<evidence type="ECO:0000256" key="1">
    <source>
        <dbReference type="SAM" id="MobiDB-lite"/>
    </source>
</evidence>
<dbReference type="Proteomes" id="UP001500642">
    <property type="component" value="Unassembled WGS sequence"/>
</dbReference>
<dbReference type="EMBL" id="BAABGL010000006">
    <property type="protein sequence ID" value="GAA4388666.1"/>
    <property type="molecule type" value="Genomic_DNA"/>
</dbReference>
<reference evidence="4" key="1">
    <citation type="journal article" date="2019" name="Int. J. Syst. Evol. Microbiol.">
        <title>The Global Catalogue of Microorganisms (GCM) 10K type strain sequencing project: providing services to taxonomists for standard genome sequencing and annotation.</title>
        <authorList>
            <consortium name="The Broad Institute Genomics Platform"/>
            <consortium name="The Broad Institute Genome Sequencing Center for Infectious Disease"/>
            <person name="Wu L."/>
            <person name="Ma J."/>
        </authorList>
    </citation>
    <scope>NUCLEOTIDE SEQUENCE [LARGE SCALE GENOMIC DNA]</scope>
    <source>
        <strain evidence="4">JCM 17808</strain>
    </source>
</reference>
<keyword evidence="2" id="KW-0812">Transmembrane</keyword>
<evidence type="ECO:0000256" key="2">
    <source>
        <dbReference type="SAM" id="Phobius"/>
    </source>
</evidence>
<protein>
    <recommendedName>
        <fullName evidence="5">DUF3040 domain-containing protein</fullName>
    </recommendedName>
</protein>